<feature type="compositionally biased region" description="Acidic residues" evidence="1">
    <location>
        <begin position="133"/>
        <end position="164"/>
    </location>
</feature>
<evidence type="ECO:0000256" key="1">
    <source>
        <dbReference type="SAM" id="MobiDB-lite"/>
    </source>
</evidence>
<proteinExistence type="predicted"/>
<dbReference type="Gramene" id="GBG87708">
    <property type="protein sequence ID" value="GBG87708"/>
    <property type="gene ID" value="CBR_g45862"/>
</dbReference>
<reference evidence="2 3" key="1">
    <citation type="journal article" date="2018" name="Cell">
        <title>The Chara Genome: Secondary Complexity and Implications for Plant Terrestrialization.</title>
        <authorList>
            <person name="Nishiyama T."/>
            <person name="Sakayama H."/>
            <person name="Vries J.D."/>
            <person name="Buschmann H."/>
            <person name="Saint-Marcoux D."/>
            <person name="Ullrich K.K."/>
            <person name="Haas F.B."/>
            <person name="Vanderstraeten L."/>
            <person name="Becker D."/>
            <person name="Lang D."/>
            <person name="Vosolsobe S."/>
            <person name="Rombauts S."/>
            <person name="Wilhelmsson P.K.I."/>
            <person name="Janitza P."/>
            <person name="Kern R."/>
            <person name="Heyl A."/>
            <person name="Rumpler F."/>
            <person name="Villalobos L.I.A.C."/>
            <person name="Clay J.M."/>
            <person name="Skokan R."/>
            <person name="Toyoda A."/>
            <person name="Suzuki Y."/>
            <person name="Kagoshima H."/>
            <person name="Schijlen E."/>
            <person name="Tajeshwar N."/>
            <person name="Catarino B."/>
            <person name="Hetherington A.J."/>
            <person name="Saltykova A."/>
            <person name="Bonnot C."/>
            <person name="Breuninger H."/>
            <person name="Symeonidi A."/>
            <person name="Radhakrishnan G.V."/>
            <person name="Van Nieuwerburgh F."/>
            <person name="Deforce D."/>
            <person name="Chang C."/>
            <person name="Karol K.G."/>
            <person name="Hedrich R."/>
            <person name="Ulvskov P."/>
            <person name="Glockner G."/>
            <person name="Delwiche C.F."/>
            <person name="Petrasek J."/>
            <person name="Van de Peer Y."/>
            <person name="Friml J."/>
            <person name="Beilby M."/>
            <person name="Dolan L."/>
            <person name="Kohara Y."/>
            <person name="Sugano S."/>
            <person name="Fujiyama A."/>
            <person name="Delaux P.-M."/>
            <person name="Quint M."/>
            <person name="TheiBen G."/>
            <person name="Hagemann M."/>
            <person name="Harholt J."/>
            <person name="Dunand C."/>
            <person name="Zachgo S."/>
            <person name="Langdale J."/>
            <person name="Maumus F."/>
            <person name="Straeten D.V.D."/>
            <person name="Gould S.B."/>
            <person name="Rensing S.A."/>
        </authorList>
    </citation>
    <scope>NUCLEOTIDE SEQUENCE [LARGE SCALE GENOMIC DNA]</scope>
    <source>
        <strain evidence="2 3">S276</strain>
    </source>
</reference>
<organism evidence="2 3">
    <name type="scientific">Chara braunii</name>
    <name type="common">Braun's stonewort</name>
    <dbReference type="NCBI Taxonomy" id="69332"/>
    <lineage>
        <taxon>Eukaryota</taxon>
        <taxon>Viridiplantae</taxon>
        <taxon>Streptophyta</taxon>
        <taxon>Charophyceae</taxon>
        <taxon>Charales</taxon>
        <taxon>Characeae</taxon>
        <taxon>Chara</taxon>
    </lineage>
</organism>
<dbReference type="Proteomes" id="UP000265515">
    <property type="component" value="Unassembled WGS sequence"/>
</dbReference>
<sequence>MPVPHPFVRYDEVKSAHEETAAHFAIRITEAAIDKNEWYWSNIHDNVKFIVRNCQLVDELPLDILSRCDEKSGTDVLTRTLAAYLLWSTCTELDGDNCIYPSPSLYFEIDVTNLTQWDPFIQRGNAIEANYEEKEEGEESEEEELGTNQDDPDYIGSEEEESGSEEGGAQEPSVHPRRSREEEKVETQRRRETAEGKRSVK</sequence>
<gene>
    <name evidence="2" type="ORF">CBR_g45862</name>
</gene>
<accession>A0A388LZF8</accession>
<name>A0A388LZF8_CHABU</name>
<dbReference type="AlphaFoldDB" id="A0A388LZF8"/>
<comment type="caution">
    <text evidence="2">The sequence shown here is derived from an EMBL/GenBank/DDBJ whole genome shotgun (WGS) entry which is preliminary data.</text>
</comment>
<feature type="compositionally biased region" description="Basic and acidic residues" evidence="1">
    <location>
        <begin position="179"/>
        <end position="201"/>
    </location>
</feature>
<evidence type="ECO:0000313" key="3">
    <source>
        <dbReference type="Proteomes" id="UP000265515"/>
    </source>
</evidence>
<feature type="region of interest" description="Disordered" evidence="1">
    <location>
        <begin position="131"/>
        <end position="201"/>
    </location>
</feature>
<protein>
    <submittedName>
        <fullName evidence="2">Uncharacterized protein</fullName>
    </submittedName>
</protein>
<keyword evidence="3" id="KW-1185">Reference proteome</keyword>
<evidence type="ECO:0000313" key="2">
    <source>
        <dbReference type="EMBL" id="GBG87708.1"/>
    </source>
</evidence>
<dbReference type="EMBL" id="BFEA01000628">
    <property type="protein sequence ID" value="GBG87708.1"/>
    <property type="molecule type" value="Genomic_DNA"/>
</dbReference>